<organism evidence="1 2">
    <name type="scientific">Mesorhizobium metallidurans STM 2683</name>
    <dbReference type="NCBI Taxonomy" id="1297569"/>
    <lineage>
        <taxon>Bacteria</taxon>
        <taxon>Pseudomonadati</taxon>
        <taxon>Pseudomonadota</taxon>
        <taxon>Alphaproteobacteria</taxon>
        <taxon>Hyphomicrobiales</taxon>
        <taxon>Phyllobacteriaceae</taxon>
        <taxon>Mesorhizobium</taxon>
    </lineage>
</organism>
<evidence type="ECO:0000313" key="1">
    <source>
        <dbReference type="EMBL" id="CCV09057.1"/>
    </source>
</evidence>
<evidence type="ECO:0000313" key="2">
    <source>
        <dbReference type="Proteomes" id="UP000012062"/>
    </source>
</evidence>
<dbReference type="EMBL" id="CAUM01000152">
    <property type="protein sequence ID" value="CCV09057.1"/>
    <property type="molecule type" value="Genomic_DNA"/>
</dbReference>
<accession>M5EXX8</accession>
<reference evidence="1 2" key="1">
    <citation type="submission" date="2013-02" db="EMBL/GenBank/DDBJ databases">
        <authorList>
            <person name="Genoscope - CEA"/>
        </authorList>
    </citation>
    <scope>NUCLEOTIDE SEQUENCE [LARGE SCALE GENOMIC DNA]</scope>
    <source>
        <strain evidence="1 2">STM 2683</strain>
    </source>
</reference>
<dbReference type="AlphaFoldDB" id="M5EXX8"/>
<name>M5EXX8_9HYPH</name>
<keyword evidence="2" id="KW-1185">Reference proteome</keyword>
<dbReference type="STRING" id="1297569.MESS2_810031"/>
<dbReference type="Proteomes" id="UP000012062">
    <property type="component" value="Unassembled WGS sequence"/>
</dbReference>
<comment type="caution">
    <text evidence="1">The sequence shown here is derived from an EMBL/GenBank/DDBJ whole genome shotgun (WGS) entry which is preliminary data.</text>
</comment>
<gene>
    <name evidence="1" type="ORF">MESS2_810031</name>
</gene>
<proteinExistence type="predicted"/>
<protein>
    <submittedName>
        <fullName evidence="1">Uncharacterized protein</fullName>
    </submittedName>
</protein>
<sequence length="69" mass="7340">MMWFLGLLTRVVLAGGLARESACKAQNRSIGHTAQGPFVGFHNHCGQCSVREENGGGLAEHADSFPQDA</sequence>